<dbReference type="CDD" id="cd00077">
    <property type="entry name" value="HDc"/>
    <property type="match status" value="1"/>
</dbReference>
<reference evidence="2 3" key="1">
    <citation type="journal article" date="2010" name="J. Bacteriol.">
        <title>Complete genome sequence of Bifidobacterium longum JDM301.</title>
        <authorList>
            <person name="Wei Y.X."/>
            <person name="Zhang Z.Y."/>
            <person name="Liu C."/>
            <person name="Zhu Y.Z."/>
            <person name="Zhu Y.Q."/>
            <person name="Zheng H."/>
            <person name="Zhao G.P."/>
            <person name="Wang S."/>
            <person name="Guo X.K."/>
        </authorList>
    </citation>
    <scope>NUCLEOTIDE SEQUENCE [LARGE SCALE GENOMIC DNA]</scope>
    <source>
        <strain evidence="2 3">JDM301</strain>
    </source>
</reference>
<evidence type="ECO:0000259" key="1">
    <source>
        <dbReference type="SMART" id="SM00471"/>
    </source>
</evidence>
<dbReference type="HOGENOM" id="CLU_104072_0_0_11"/>
<dbReference type="Proteomes" id="UP000006740">
    <property type="component" value="Chromosome"/>
</dbReference>
<feature type="domain" description="HD/PDEase" evidence="1">
    <location>
        <begin position="47"/>
        <end position="169"/>
    </location>
</feature>
<sequence>MNQPERRVETVGHLLTRTQIQRLVANHGREVIEHRHMQIERCCYQHGNVTTFEHSVRVACLAVWMADRAHLWYRVDLKSLIRAALLHDYFLYDWHDWDNGEHQWHGFTHGRAALVNALKDFKLNDIERNSIENHMFPMTPVPPRYIEGYLVTLADKCSATAETFSLDRFNKRALPVAKPYAEIEARR</sequence>
<dbReference type="Gene3D" id="1.10.3210.10">
    <property type="entry name" value="Hypothetical protein af1432"/>
    <property type="match status" value="1"/>
</dbReference>
<accession>D6ZTB7</accession>
<dbReference type="Pfam" id="PF01966">
    <property type="entry name" value="HD"/>
    <property type="match status" value="1"/>
</dbReference>
<dbReference type="GO" id="GO:0016787">
    <property type="term" value="F:hydrolase activity"/>
    <property type="evidence" value="ECO:0007669"/>
    <property type="project" value="UniProtKB-KW"/>
</dbReference>
<dbReference type="KEGG" id="bll:BLJ_0648"/>
<evidence type="ECO:0000313" key="3">
    <source>
        <dbReference type="Proteomes" id="UP000006740"/>
    </source>
</evidence>
<organism evidence="2 3">
    <name type="scientific">Bifidobacterium longum subsp. longum (strain JDM301)</name>
    <dbReference type="NCBI Taxonomy" id="759350"/>
    <lineage>
        <taxon>Bacteria</taxon>
        <taxon>Bacillati</taxon>
        <taxon>Actinomycetota</taxon>
        <taxon>Actinomycetes</taxon>
        <taxon>Bifidobacteriales</taxon>
        <taxon>Bifidobacteriaceae</taxon>
        <taxon>Bifidobacterium</taxon>
    </lineage>
</organism>
<protein>
    <submittedName>
        <fullName evidence="2">Metal dependent phosphohydrolase</fullName>
    </submittedName>
</protein>
<proteinExistence type="predicted"/>
<dbReference type="InterPro" id="IPR006674">
    <property type="entry name" value="HD_domain"/>
</dbReference>
<dbReference type="SUPFAM" id="SSF109604">
    <property type="entry name" value="HD-domain/PDEase-like"/>
    <property type="match status" value="1"/>
</dbReference>
<gene>
    <name evidence="2" type="ordered locus">BLJ_0648</name>
</gene>
<dbReference type="EMBL" id="CP002010">
    <property type="protein sequence ID" value="ADH00123.1"/>
    <property type="molecule type" value="Genomic_DNA"/>
</dbReference>
<evidence type="ECO:0000313" key="2">
    <source>
        <dbReference type="EMBL" id="ADH00123.1"/>
    </source>
</evidence>
<dbReference type="SMART" id="SM00471">
    <property type="entry name" value="HDc"/>
    <property type="match status" value="1"/>
</dbReference>
<dbReference type="AlphaFoldDB" id="D6ZTB7"/>
<name>D6ZTB7_BIFLJ</name>
<keyword evidence="2" id="KW-0378">Hydrolase</keyword>
<dbReference type="InterPro" id="IPR003607">
    <property type="entry name" value="HD/PDEase_dom"/>
</dbReference>